<proteinExistence type="predicted"/>
<dbReference type="Proteomes" id="UP000824782">
    <property type="component" value="Unassembled WGS sequence"/>
</dbReference>
<gene>
    <name evidence="1" type="ORF">GDO81_016022</name>
</gene>
<dbReference type="EMBL" id="WNYA01000007">
    <property type="protein sequence ID" value="KAG8563325.1"/>
    <property type="molecule type" value="Genomic_DNA"/>
</dbReference>
<comment type="caution">
    <text evidence="1">The sequence shown here is derived from an EMBL/GenBank/DDBJ whole genome shotgun (WGS) entry which is preliminary data.</text>
</comment>
<protein>
    <submittedName>
        <fullName evidence="1">Uncharacterized protein</fullName>
    </submittedName>
</protein>
<organism evidence="1 2">
    <name type="scientific">Engystomops pustulosus</name>
    <name type="common">Tungara frog</name>
    <name type="synonym">Physalaemus pustulosus</name>
    <dbReference type="NCBI Taxonomy" id="76066"/>
    <lineage>
        <taxon>Eukaryota</taxon>
        <taxon>Metazoa</taxon>
        <taxon>Chordata</taxon>
        <taxon>Craniata</taxon>
        <taxon>Vertebrata</taxon>
        <taxon>Euteleostomi</taxon>
        <taxon>Amphibia</taxon>
        <taxon>Batrachia</taxon>
        <taxon>Anura</taxon>
        <taxon>Neobatrachia</taxon>
        <taxon>Hyloidea</taxon>
        <taxon>Leptodactylidae</taxon>
        <taxon>Leiuperinae</taxon>
        <taxon>Engystomops</taxon>
    </lineage>
</organism>
<accession>A0AAV7AUV8</accession>
<evidence type="ECO:0000313" key="1">
    <source>
        <dbReference type="EMBL" id="KAG8563325.1"/>
    </source>
</evidence>
<reference evidence="1" key="1">
    <citation type="thesis" date="2020" institute="ProQuest LLC" country="789 East Eisenhower Parkway, Ann Arbor, MI, USA">
        <title>Comparative Genomics and Chromosome Evolution.</title>
        <authorList>
            <person name="Mudd A.B."/>
        </authorList>
    </citation>
    <scope>NUCLEOTIDE SEQUENCE</scope>
    <source>
        <strain evidence="1">237g6f4</strain>
        <tissue evidence="1">Blood</tissue>
    </source>
</reference>
<evidence type="ECO:0000313" key="2">
    <source>
        <dbReference type="Proteomes" id="UP000824782"/>
    </source>
</evidence>
<dbReference type="AlphaFoldDB" id="A0AAV7AUV8"/>
<sequence length="130" mass="14578">MEHCSFDIRDKQSQGFILEIGVCPRGGTYMYHTFMAYLLTPHLKATSHKAPFLSSPMPTQTKNSISTVFINYNFGCLSGQLCPWDVFFMVPSIKSPSAHAPHRPIMSQVHNLCAASRTLFLVKWHTVTSG</sequence>
<name>A0AAV7AUV8_ENGPU</name>
<keyword evidence="2" id="KW-1185">Reference proteome</keyword>